<evidence type="ECO:0000313" key="2">
    <source>
        <dbReference type="Proteomes" id="UP001060012"/>
    </source>
</evidence>
<dbReference type="EMBL" id="CP100595">
    <property type="protein sequence ID" value="UTJ05597.1"/>
    <property type="molecule type" value="Genomic_DNA"/>
</dbReference>
<keyword evidence="2" id="KW-1185">Reference proteome</keyword>
<sequence length="215" mass="24682">MNYFKYIFLGIIVLFTVGCSSKNQVSFNKQLQSISLNETIIVARPAQTVKSPVSLNLGLGGYISKHVGIHVGSSVRPDIKNSEGLNFQRALEKFDISLGDKIKTSFKRKMREDSFYKNRFVPFGSDAIINLYVKKYEIDENFFSRNAYMKIYMQVRVVNTNGQELYTGELVNETNISQKSYRLSDVFVNKRAFLQLLEASINNLVYKHIESMKQD</sequence>
<organism evidence="1 2">
    <name type="scientific">Arcobacter roscoffensis</name>
    <dbReference type="NCBI Taxonomy" id="2961520"/>
    <lineage>
        <taxon>Bacteria</taxon>
        <taxon>Pseudomonadati</taxon>
        <taxon>Campylobacterota</taxon>
        <taxon>Epsilonproteobacteria</taxon>
        <taxon>Campylobacterales</taxon>
        <taxon>Arcobacteraceae</taxon>
        <taxon>Arcobacter</taxon>
    </lineage>
</organism>
<dbReference type="RefSeq" id="WP_254575778.1">
    <property type="nucleotide sequence ID" value="NZ_CP100595.1"/>
</dbReference>
<dbReference type="Proteomes" id="UP001060012">
    <property type="component" value="Chromosome"/>
</dbReference>
<name>A0ABY5E060_9BACT</name>
<reference evidence="1" key="1">
    <citation type="submission" date="2022-07" db="EMBL/GenBank/DDBJ databases">
        <title>Arcobacter roscoffensis sp. nov., a marine bacterium isolated from coastal seawater collected from Roscoff, France.</title>
        <authorList>
            <person name="Pascual J."/>
            <person name="Lepeaux C."/>
            <person name="Methner A."/>
            <person name="Overmann J."/>
        </authorList>
    </citation>
    <scope>NUCLEOTIDE SEQUENCE</scope>
    <source>
        <strain evidence="1">ARW1-2F2</strain>
    </source>
</reference>
<dbReference type="PROSITE" id="PS51257">
    <property type="entry name" value="PROKAR_LIPOPROTEIN"/>
    <property type="match status" value="1"/>
</dbReference>
<proteinExistence type="predicted"/>
<protein>
    <recommendedName>
        <fullName evidence="3">ABC-type transport auxiliary lipoprotein component domain-containing protein</fullName>
    </recommendedName>
</protein>
<accession>A0ABY5E060</accession>
<gene>
    <name evidence="1" type="ORF">NJU99_10000</name>
</gene>
<evidence type="ECO:0000313" key="1">
    <source>
        <dbReference type="EMBL" id="UTJ05597.1"/>
    </source>
</evidence>
<evidence type="ECO:0008006" key="3">
    <source>
        <dbReference type="Google" id="ProtNLM"/>
    </source>
</evidence>